<evidence type="ECO:0000313" key="7">
    <source>
        <dbReference type="Proteomes" id="UP000006038"/>
    </source>
</evidence>
<dbReference type="GO" id="GO:0032259">
    <property type="term" value="P:methylation"/>
    <property type="evidence" value="ECO:0007669"/>
    <property type="project" value="UniProtKB-KW"/>
</dbReference>
<dbReference type="Pfam" id="PF08100">
    <property type="entry name" value="Dimerisation"/>
    <property type="match status" value="1"/>
</dbReference>
<evidence type="ECO:0000259" key="5">
    <source>
        <dbReference type="Pfam" id="PF08100"/>
    </source>
</evidence>
<evidence type="ECO:0000256" key="1">
    <source>
        <dbReference type="ARBA" id="ARBA00022603"/>
    </source>
</evidence>
<dbReference type="GO" id="GO:0008171">
    <property type="term" value="F:O-methyltransferase activity"/>
    <property type="evidence" value="ECO:0007669"/>
    <property type="project" value="InterPro"/>
</dbReference>
<dbReference type="Gramene" id="OB04G12240.1">
    <property type="protein sequence ID" value="OB04G12240.1"/>
    <property type="gene ID" value="OB04G12240"/>
</dbReference>
<dbReference type="EnsemblPlants" id="OB04G12240.1">
    <property type="protein sequence ID" value="OB04G12240.1"/>
    <property type="gene ID" value="OB04G12240"/>
</dbReference>
<dbReference type="InterPro" id="IPR036388">
    <property type="entry name" value="WH-like_DNA-bd_sf"/>
</dbReference>
<dbReference type="PANTHER" id="PTHR11746">
    <property type="entry name" value="O-METHYLTRANSFERASE"/>
    <property type="match status" value="1"/>
</dbReference>
<evidence type="ECO:0000256" key="3">
    <source>
        <dbReference type="ARBA" id="ARBA00022691"/>
    </source>
</evidence>
<evidence type="ECO:0000259" key="4">
    <source>
        <dbReference type="Pfam" id="PF00891"/>
    </source>
</evidence>
<protein>
    <recommendedName>
        <fullName evidence="8">O-methyltransferase domain-containing protein</fullName>
    </recommendedName>
</protein>
<dbReference type="HOGENOM" id="CLU_005533_12_1_1"/>
<feature type="domain" description="O-methyltransferase dimerisation" evidence="5">
    <location>
        <begin position="28"/>
        <end position="122"/>
    </location>
</feature>
<dbReference type="eggNOG" id="KOG3178">
    <property type="taxonomic scope" value="Eukaryota"/>
</dbReference>
<name>J3LVP9_ORYBR</name>
<sequence length="265" mass="27932">MAPPDTTMTSPGGVAAGDDDEATCLHALELICAFTVPMTLKAALQLGLLDALTDAAAGGRPLTADELTVELPAADKAEAAASVDRILRLLASFGVVKCSTTEVGPGGEALRRYSPAPVCRWLSGGNNHQGSLAAMAMLAVDEDYMKPWHHMGAAVAAGGPPAFERAHGMPLFEYMGTNHRLNTLFNQAMAQKSVMVTNKLLERFRGFDDDGIGVLVDVGGGTGATLELITSRYNHITGVNFDLPHVIAQAPPFPCTSSASFIYYR</sequence>
<feature type="domain" description="O-methyltransferase C-terminal" evidence="4">
    <location>
        <begin position="148"/>
        <end position="253"/>
    </location>
</feature>
<dbReference type="SUPFAM" id="SSF46785">
    <property type="entry name" value="Winged helix' DNA-binding domain"/>
    <property type="match status" value="1"/>
</dbReference>
<dbReference type="FunFam" id="1.10.10.10:FF:000357">
    <property type="entry name" value="Caffeic acid 3-O-methyltransferase"/>
    <property type="match status" value="1"/>
</dbReference>
<evidence type="ECO:0000256" key="2">
    <source>
        <dbReference type="ARBA" id="ARBA00022679"/>
    </source>
</evidence>
<dbReference type="Gene3D" id="1.10.10.10">
    <property type="entry name" value="Winged helix-like DNA-binding domain superfamily/Winged helix DNA-binding domain"/>
    <property type="match status" value="1"/>
</dbReference>
<organism evidence="6">
    <name type="scientific">Oryza brachyantha</name>
    <name type="common">malo sina</name>
    <dbReference type="NCBI Taxonomy" id="4533"/>
    <lineage>
        <taxon>Eukaryota</taxon>
        <taxon>Viridiplantae</taxon>
        <taxon>Streptophyta</taxon>
        <taxon>Embryophyta</taxon>
        <taxon>Tracheophyta</taxon>
        <taxon>Spermatophyta</taxon>
        <taxon>Magnoliopsida</taxon>
        <taxon>Liliopsida</taxon>
        <taxon>Poales</taxon>
        <taxon>Poaceae</taxon>
        <taxon>BOP clade</taxon>
        <taxon>Oryzoideae</taxon>
        <taxon>Oryzeae</taxon>
        <taxon>Oryzinae</taxon>
        <taxon>Oryza</taxon>
    </lineage>
</organism>
<dbReference type="GO" id="GO:0046983">
    <property type="term" value="F:protein dimerization activity"/>
    <property type="evidence" value="ECO:0007669"/>
    <property type="project" value="InterPro"/>
</dbReference>
<evidence type="ECO:0000313" key="6">
    <source>
        <dbReference type="EnsemblPlants" id="OB04G12240.1"/>
    </source>
</evidence>
<keyword evidence="3" id="KW-0949">S-adenosyl-L-methionine</keyword>
<dbReference type="PROSITE" id="PS51683">
    <property type="entry name" value="SAM_OMT_II"/>
    <property type="match status" value="1"/>
</dbReference>
<dbReference type="InterPro" id="IPR036390">
    <property type="entry name" value="WH_DNA-bd_sf"/>
</dbReference>
<dbReference type="SUPFAM" id="SSF53335">
    <property type="entry name" value="S-adenosyl-L-methionine-dependent methyltransferases"/>
    <property type="match status" value="1"/>
</dbReference>
<dbReference type="Gene3D" id="3.40.50.150">
    <property type="entry name" value="Vaccinia Virus protein VP39"/>
    <property type="match status" value="1"/>
</dbReference>
<dbReference type="STRING" id="4533.J3LVP9"/>
<dbReference type="InterPro" id="IPR012967">
    <property type="entry name" value="COMT_dimerisation"/>
</dbReference>
<evidence type="ECO:0008006" key="8">
    <source>
        <dbReference type="Google" id="ProtNLM"/>
    </source>
</evidence>
<dbReference type="Proteomes" id="UP000006038">
    <property type="component" value="Chromosome 4"/>
</dbReference>
<reference evidence="6" key="2">
    <citation type="submission" date="2013-04" db="UniProtKB">
        <authorList>
            <consortium name="EnsemblPlants"/>
        </authorList>
    </citation>
    <scope>IDENTIFICATION</scope>
</reference>
<proteinExistence type="predicted"/>
<reference evidence="6" key="1">
    <citation type="journal article" date="2013" name="Nat. Commun.">
        <title>Whole-genome sequencing of Oryza brachyantha reveals mechanisms underlying Oryza genome evolution.</title>
        <authorList>
            <person name="Chen J."/>
            <person name="Huang Q."/>
            <person name="Gao D."/>
            <person name="Wang J."/>
            <person name="Lang Y."/>
            <person name="Liu T."/>
            <person name="Li B."/>
            <person name="Bai Z."/>
            <person name="Luis Goicoechea J."/>
            <person name="Liang C."/>
            <person name="Chen C."/>
            <person name="Zhang W."/>
            <person name="Sun S."/>
            <person name="Liao Y."/>
            <person name="Zhang X."/>
            <person name="Yang L."/>
            <person name="Song C."/>
            <person name="Wang M."/>
            <person name="Shi J."/>
            <person name="Liu G."/>
            <person name="Liu J."/>
            <person name="Zhou H."/>
            <person name="Zhou W."/>
            <person name="Yu Q."/>
            <person name="An N."/>
            <person name="Chen Y."/>
            <person name="Cai Q."/>
            <person name="Wang B."/>
            <person name="Liu B."/>
            <person name="Min J."/>
            <person name="Huang Y."/>
            <person name="Wu H."/>
            <person name="Li Z."/>
            <person name="Zhang Y."/>
            <person name="Yin Y."/>
            <person name="Song W."/>
            <person name="Jiang J."/>
            <person name="Jackson S.A."/>
            <person name="Wing R.A."/>
            <person name="Wang J."/>
            <person name="Chen M."/>
        </authorList>
    </citation>
    <scope>NUCLEOTIDE SEQUENCE [LARGE SCALE GENOMIC DNA]</scope>
    <source>
        <strain evidence="6">cv. IRGC 101232</strain>
    </source>
</reference>
<accession>J3LVP9</accession>
<keyword evidence="2" id="KW-0808">Transferase</keyword>
<dbReference type="InterPro" id="IPR016461">
    <property type="entry name" value="COMT-like"/>
</dbReference>
<dbReference type="InterPro" id="IPR001077">
    <property type="entry name" value="COMT_C"/>
</dbReference>
<dbReference type="Pfam" id="PF00891">
    <property type="entry name" value="Methyltransf_2"/>
    <property type="match status" value="1"/>
</dbReference>
<dbReference type="AlphaFoldDB" id="J3LVP9"/>
<dbReference type="InterPro" id="IPR029063">
    <property type="entry name" value="SAM-dependent_MTases_sf"/>
</dbReference>
<dbReference type="OMA" id="DYLPSWH"/>
<keyword evidence="7" id="KW-1185">Reference proteome</keyword>
<keyword evidence="1" id="KW-0489">Methyltransferase</keyword>